<dbReference type="GO" id="GO:0004197">
    <property type="term" value="F:cysteine-type endopeptidase activity"/>
    <property type="evidence" value="ECO:0007669"/>
    <property type="project" value="TreeGrafter"/>
</dbReference>
<dbReference type="AlphaFoldDB" id="A0A2H3CYT2"/>
<dbReference type="OMA" id="WKLAKGD"/>
<dbReference type="EMBL" id="KZ293683">
    <property type="protein sequence ID" value="PBK86644.1"/>
    <property type="molecule type" value="Genomic_DNA"/>
</dbReference>
<sequence length="532" mass="58947">MYVYRGKFDWFEYAVNEAITVVFPTDLILGELVSAFWQWTKDSQGTQKVNSSSNGIIDSITLAEKKIGFFYDQYYKFDGTVASDSKSLTLVMRNPSGDKSTPFTLQLVYSEPAFVPNCLVYTGKLDWFDYAKNEMITLVVPSPSFSDGNTVCVYWEWTVDGAGQKKANNDLVAPMGISSEKADGVKQLVIAASSYYRFNGEVNGNRDVVTLTMSNPGGVKSTLITLRLANNLMSRKKALIARYNVGIDGGINAVRNMLVNTLGFSPGNVEILYYDVEPSSGSCETLSGQAAPTAERFRQKFISLIKDTKPGDVRFVYVDAHGMPVEGNDSGERGKDEGWKLAKGDDGKQAELVRDDWIADTLKQYLNEGANLTILCSSCLGGGLLDIHRNPPGILLSAVYETQINIKAVKTGDVKDPWTFAILHEIERAWKRKKRMPSYVQLLNQARLYVRSMIDSGALAKSYKGPSPDAAKPIAWQEGGPMEGHQDPQLVYNGWYIDADRAPFLDPFPVPVKESLSPPYDDGPTRYPHDEL</sequence>
<dbReference type="Proteomes" id="UP000217790">
    <property type="component" value="Unassembled WGS sequence"/>
</dbReference>
<feature type="compositionally biased region" description="Basic and acidic residues" evidence="2">
    <location>
        <begin position="523"/>
        <end position="532"/>
    </location>
</feature>
<name>A0A2H3CYT2_ARMGA</name>
<evidence type="ECO:0000313" key="3">
    <source>
        <dbReference type="EMBL" id="PBK86644.1"/>
    </source>
</evidence>
<evidence type="ECO:0000313" key="4">
    <source>
        <dbReference type="Proteomes" id="UP000217790"/>
    </source>
</evidence>
<reference evidence="4" key="1">
    <citation type="journal article" date="2017" name="Nat. Ecol. Evol.">
        <title>Genome expansion and lineage-specific genetic innovations in the forest pathogenic fungi Armillaria.</title>
        <authorList>
            <person name="Sipos G."/>
            <person name="Prasanna A.N."/>
            <person name="Walter M.C."/>
            <person name="O'Connor E."/>
            <person name="Balint B."/>
            <person name="Krizsan K."/>
            <person name="Kiss B."/>
            <person name="Hess J."/>
            <person name="Varga T."/>
            <person name="Slot J."/>
            <person name="Riley R."/>
            <person name="Boka B."/>
            <person name="Rigling D."/>
            <person name="Barry K."/>
            <person name="Lee J."/>
            <person name="Mihaltcheva S."/>
            <person name="LaButti K."/>
            <person name="Lipzen A."/>
            <person name="Waldron R."/>
            <person name="Moloney N.M."/>
            <person name="Sperisen C."/>
            <person name="Kredics L."/>
            <person name="Vagvoelgyi C."/>
            <person name="Patrignani A."/>
            <person name="Fitzpatrick D."/>
            <person name="Nagy I."/>
            <person name="Doyle S."/>
            <person name="Anderson J.B."/>
            <person name="Grigoriev I.V."/>
            <person name="Gueldener U."/>
            <person name="Muensterkoetter M."/>
            <person name="Nagy L.G."/>
        </authorList>
    </citation>
    <scope>NUCLEOTIDE SEQUENCE [LARGE SCALE GENOMIC DNA]</scope>
    <source>
        <strain evidence="4">Ar21-2</strain>
    </source>
</reference>
<accession>A0A2H3CYT2</accession>
<dbReference type="Gene3D" id="3.40.50.12660">
    <property type="match status" value="1"/>
</dbReference>
<proteinExistence type="inferred from homology"/>
<dbReference type="InterPro" id="IPR050452">
    <property type="entry name" value="Metacaspase"/>
</dbReference>
<dbReference type="InParanoid" id="A0A2H3CYT2"/>
<dbReference type="PANTHER" id="PTHR48104">
    <property type="entry name" value="METACASPASE-4"/>
    <property type="match status" value="1"/>
</dbReference>
<dbReference type="GO" id="GO:0005737">
    <property type="term" value="C:cytoplasm"/>
    <property type="evidence" value="ECO:0007669"/>
    <property type="project" value="TreeGrafter"/>
</dbReference>
<comment type="similarity">
    <text evidence="1">Belongs to the peptidase C14B family.</text>
</comment>
<evidence type="ECO:0000256" key="1">
    <source>
        <dbReference type="ARBA" id="ARBA00009005"/>
    </source>
</evidence>
<organism evidence="3 4">
    <name type="scientific">Armillaria gallica</name>
    <name type="common">Bulbous honey fungus</name>
    <name type="synonym">Armillaria bulbosa</name>
    <dbReference type="NCBI Taxonomy" id="47427"/>
    <lineage>
        <taxon>Eukaryota</taxon>
        <taxon>Fungi</taxon>
        <taxon>Dikarya</taxon>
        <taxon>Basidiomycota</taxon>
        <taxon>Agaricomycotina</taxon>
        <taxon>Agaricomycetes</taxon>
        <taxon>Agaricomycetidae</taxon>
        <taxon>Agaricales</taxon>
        <taxon>Marasmiineae</taxon>
        <taxon>Physalacriaceae</taxon>
        <taxon>Armillaria</taxon>
    </lineage>
</organism>
<evidence type="ECO:0000256" key="2">
    <source>
        <dbReference type="SAM" id="MobiDB-lite"/>
    </source>
</evidence>
<dbReference type="OrthoDB" id="2727133at2759"/>
<dbReference type="PANTHER" id="PTHR48104:SF30">
    <property type="entry name" value="METACASPASE-1"/>
    <property type="match status" value="1"/>
</dbReference>
<gene>
    <name evidence="3" type="ORF">ARMGADRAFT_940329</name>
</gene>
<dbReference type="GO" id="GO:0006508">
    <property type="term" value="P:proteolysis"/>
    <property type="evidence" value="ECO:0007669"/>
    <property type="project" value="TreeGrafter"/>
</dbReference>
<feature type="region of interest" description="Disordered" evidence="2">
    <location>
        <begin position="513"/>
        <end position="532"/>
    </location>
</feature>
<keyword evidence="4" id="KW-1185">Reference proteome</keyword>
<protein>
    <submittedName>
        <fullName evidence="3">Uncharacterized protein</fullName>
    </submittedName>
</protein>